<feature type="compositionally biased region" description="Basic and acidic residues" evidence="1">
    <location>
        <begin position="26"/>
        <end position="35"/>
    </location>
</feature>
<sequence>MADSRKRHAQDEHATTGMAKKHHRMRAENVSHENLDDFQGSLRHSSALTETWGHMSNSSHSRQNHNELLGHRRESIPGYELSSSELRSHVHLPTYGQRNAPEARTMGKHLPNSRHPQQIDGDGRSGASYEWPAEGVTLSRAEAIQSDHASILKPLQQTSELSGTRHSYHAQEHIYPPSNASTRKATPVVQPIGQVGAGSPGVRDSPDDMDDPDTYSDDFRPENDLGIKFARYLRPKQLRTPIQSSKDLLWQHMKSLPQIEVDRMEQLPHIPGEVYIHAKLPRVRNIELNPRFRGSKKFNPKWGSNSLALVVYLTGEEAVTPCKSCANRSGPFVGCVLPHKSTHAHLSMISCANCRYNWQGKTCDHYVDIRRAPPTVMDENMSSESRTDQPIPDHSIHDHSIHDQPIPDQSIPDQAAATAFPKREQSRLEAFLDSLPECREVVDQARHSLMVKQEFKAEEDVANVPQSEPNTEWEAAPGIWRTRNGNRRFAYSASYLRNNGREVPVHEGVGVRIVTIHPSKTLRIQGNCLCFVHDGTLQLTVGDEQVNISSNGMFKVFTGNDVDVDNLSALDVTMHVVALDWN</sequence>
<keyword evidence="3" id="KW-1185">Reference proteome</keyword>
<protein>
    <submittedName>
        <fullName evidence="2">Cupin 2 conserved barrel domain-containing protein</fullName>
    </submittedName>
</protein>
<dbReference type="Proteomes" id="UP001408356">
    <property type="component" value="Unassembled WGS sequence"/>
</dbReference>
<feature type="region of interest" description="Disordered" evidence="1">
    <location>
        <begin position="191"/>
        <end position="210"/>
    </location>
</feature>
<evidence type="ECO:0000256" key="1">
    <source>
        <dbReference type="SAM" id="MobiDB-lite"/>
    </source>
</evidence>
<evidence type="ECO:0000313" key="3">
    <source>
        <dbReference type="Proteomes" id="UP001408356"/>
    </source>
</evidence>
<reference evidence="2 3" key="1">
    <citation type="journal article" date="2024" name="J. Plant Pathol.">
        <title>Sequence and assembly of the genome of Seiridium unicorne, isolate CBS 538.82, causal agent of cypress canker disease.</title>
        <authorList>
            <person name="Scali E."/>
            <person name="Rocca G.D."/>
            <person name="Danti R."/>
            <person name="Garbelotto M."/>
            <person name="Barberini S."/>
            <person name="Baroncelli R."/>
            <person name="Emiliani G."/>
        </authorList>
    </citation>
    <scope>NUCLEOTIDE SEQUENCE [LARGE SCALE GENOMIC DNA]</scope>
    <source>
        <strain evidence="2 3">BM-138-508</strain>
    </source>
</reference>
<feature type="region of interest" description="Disordered" evidence="1">
    <location>
        <begin position="108"/>
        <end position="128"/>
    </location>
</feature>
<feature type="region of interest" description="Disordered" evidence="1">
    <location>
        <begin position="374"/>
        <end position="411"/>
    </location>
</feature>
<comment type="caution">
    <text evidence="2">The sequence shown here is derived from an EMBL/GenBank/DDBJ whole genome shotgun (WGS) entry which is preliminary data.</text>
</comment>
<accession>A0ABR2V8T0</accession>
<dbReference type="InterPro" id="IPR022190">
    <property type="entry name" value="DUF3716"/>
</dbReference>
<gene>
    <name evidence="2" type="ORF">SUNI508_14061</name>
</gene>
<evidence type="ECO:0000313" key="2">
    <source>
        <dbReference type="EMBL" id="KAK9423226.1"/>
    </source>
</evidence>
<name>A0ABR2V8T0_9PEZI</name>
<organism evidence="2 3">
    <name type="scientific">Seiridium unicorne</name>
    <dbReference type="NCBI Taxonomy" id="138068"/>
    <lineage>
        <taxon>Eukaryota</taxon>
        <taxon>Fungi</taxon>
        <taxon>Dikarya</taxon>
        <taxon>Ascomycota</taxon>
        <taxon>Pezizomycotina</taxon>
        <taxon>Sordariomycetes</taxon>
        <taxon>Xylariomycetidae</taxon>
        <taxon>Amphisphaeriales</taxon>
        <taxon>Sporocadaceae</taxon>
        <taxon>Seiridium</taxon>
    </lineage>
</organism>
<dbReference type="Pfam" id="PF12511">
    <property type="entry name" value="DUF3716"/>
    <property type="match status" value="1"/>
</dbReference>
<proteinExistence type="predicted"/>
<dbReference type="EMBL" id="JARVKF010000085">
    <property type="protein sequence ID" value="KAK9423226.1"/>
    <property type="molecule type" value="Genomic_DNA"/>
</dbReference>
<feature type="region of interest" description="Disordered" evidence="1">
    <location>
        <begin position="1"/>
        <end position="38"/>
    </location>
</feature>